<accession>A0AAN9P3A4</accession>
<gene>
    <name evidence="2" type="ORF">RIF29_13706</name>
</gene>
<reference evidence="2 3" key="1">
    <citation type="submission" date="2024-01" db="EMBL/GenBank/DDBJ databases">
        <title>The genomes of 5 underutilized Papilionoideae crops provide insights into root nodulation and disease resistanc.</title>
        <authorList>
            <person name="Yuan L."/>
        </authorList>
    </citation>
    <scope>NUCLEOTIDE SEQUENCE [LARGE SCALE GENOMIC DNA]</scope>
    <source>
        <strain evidence="2">ZHUSHIDOU_FW_LH</strain>
        <tissue evidence="2">Leaf</tissue>
    </source>
</reference>
<dbReference type="AlphaFoldDB" id="A0AAN9P3A4"/>
<organism evidence="2 3">
    <name type="scientific">Crotalaria pallida</name>
    <name type="common">Smooth rattlebox</name>
    <name type="synonym">Crotalaria striata</name>
    <dbReference type="NCBI Taxonomy" id="3830"/>
    <lineage>
        <taxon>Eukaryota</taxon>
        <taxon>Viridiplantae</taxon>
        <taxon>Streptophyta</taxon>
        <taxon>Embryophyta</taxon>
        <taxon>Tracheophyta</taxon>
        <taxon>Spermatophyta</taxon>
        <taxon>Magnoliopsida</taxon>
        <taxon>eudicotyledons</taxon>
        <taxon>Gunneridae</taxon>
        <taxon>Pentapetalae</taxon>
        <taxon>rosids</taxon>
        <taxon>fabids</taxon>
        <taxon>Fabales</taxon>
        <taxon>Fabaceae</taxon>
        <taxon>Papilionoideae</taxon>
        <taxon>50 kb inversion clade</taxon>
        <taxon>genistoids sensu lato</taxon>
        <taxon>core genistoids</taxon>
        <taxon>Crotalarieae</taxon>
        <taxon>Crotalaria</taxon>
    </lineage>
</organism>
<evidence type="ECO:0000256" key="1">
    <source>
        <dbReference type="SAM" id="Phobius"/>
    </source>
</evidence>
<proteinExistence type="predicted"/>
<keyword evidence="3" id="KW-1185">Reference proteome</keyword>
<keyword evidence="1" id="KW-1133">Transmembrane helix</keyword>
<sequence length="127" mass="14842">MVRNVKSIHNWGEVAPILLISKYRRSPRSFKLEPILEEEPPHFDLLYKGVLASFPLLLSGLLCIFLYRGLNIVRCRRCQHPLQKQTHKPNPRGDLARNIRPDPHFLYQNTTNQNQRMYVSVRGEPIA</sequence>
<protein>
    <submittedName>
        <fullName evidence="2">Uncharacterized protein</fullName>
    </submittedName>
</protein>
<keyword evidence="1" id="KW-0812">Transmembrane</keyword>
<dbReference type="PANTHER" id="PTHR36063:SF3">
    <property type="entry name" value="PROTEIN, PUTATIVE-RELATED"/>
    <property type="match status" value="1"/>
</dbReference>
<keyword evidence="1" id="KW-0472">Membrane</keyword>
<dbReference type="PANTHER" id="PTHR36063">
    <property type="entry name" value="ARABIDOPSIS THALIANA GENOMIC DNA, CHROMOSOME 5, P1 CLONE:MOK16"/>
    <property type="match status" value="1"/>
</dbReference>
<name>A0AAN9P3A4_CROPI</name>
<feature type="transmembrane region" description="Helical" evidence="1">
    <location>
        <begin position="45"/>
        <end position="67"/>
    </location>
</feature>
<dbReference type="Proteomes" id="UP001372338">
    <property type="component" value="Unassembled WGS sequence"/>
</dbReference>
<comment type="caution">
    <text evidence="2">The sequence shown here is derived from an EMBL/GenBank/DDBJ whole genome shotgun (WGS) entry which is preliminary data.</text>
</comment>
<dbReference type="EMBL" id="JAYWIO010000002">
    <property type="protein sequence ID" value="KAK7283956.1"/>
    <property type="molecule type" value="Genomic_DNA"/>
</dbReference>
<evidence type="ECO:0000313" key="3">
    <source>
        <dbReference type="Proteomes" id="UP001372338"/>
    </source>
</evidence>
<evidence type="ECO:0000313" key="2">
    <source>
        <dbReference type="EMBL" id="KAK7283956.1"/>
    </source>
</evidence>